<evidence type="ECO:0000313" key="6">
    <source>
        <dbReference type="Proteomes" id="UP000525652"/>
    </source>
</evidence>
<dbReference type="Pfam" id="PF21307">
    <property type="entry name" value="Glyco_hydro_95_C"/>
    <property type="match status" value="1"/>
</dbReference>
<feature type="domain" description="Glycosyl hydrolase family 95 catalytic" evidence="4">
    <location>
        <begin position="290"/>
        <end position="703"/>
    </location>
</feature>
<dbReference type="SUPFAM" id="SSF48208">
    <property type="entry name" value="Six-hairpin glycosidases"/>
    <property type="match status" value="1"/>
</dbReference>
<dbReference type="InterPro" id="IPR016518">
    <property type="entry name" value="Alpha-L-fucosidase"/>
</dbReference>
<feature type="domain" description="Glycosyl hydrolase family 95 N-terminal" evidence="2">
    <location>
        <begin position="7"/>
        <end position="271"/>
    </location>
</feature>
<reference evidence="5 6" key="1">
    <citation type="submission" date="2020-07" db="EMBL/GenBank/DDBJ databases">
        <authorList>
            <person name="Feng X."/>
        </authorList>
    </citation>
    <scope>NUCLEOTIDE SEQUENCE [LARGE SCALE GENOMIC DNA]</scope>
    <source>
        <strain evidence="5 6">JCM14086</strain>
    </source>
</reference>
<evidence type="ECO:0000259" key="4">
    <source>
        <dbReference type="Pfam" id="PF22124"/>
    </source>
</evidence>
<name>A0A7X1B3K9_9BACT</name>
<dbReference type="FunFam" id="1.50.10.10:FF:000028">
    <property type="entry name" value="Alpha-L-fucosidase 2"/>
    <property type="match status" value="1"/>
</dbReference>
<proteinExistence type="predicted"/>
<accession>A0A7X1B3K9</accession>
<dbReference type="AlphaFoldDB" id="A0A7X1B3K9"/>
<keyword evidence="6" id="KW-1185">Reference proteome</keyword>
<dbReference type="InterPro" id="IPR054363">
    <property type="entry name" value="GH95_cat"/>
</dbReference>
<keyword evidence="5" id="KW-0378">Hydrolase</keyword>
<protein>
    <submittedName>
        <fullName evidence="5">Glycoside hydrolase family 95 protein</fullName>
    </submittedName>
</protein>
<dbReference type="GO" id="GO:0004560">
    <property type="term" value="F:alpha-L-fucosidase activity"/>
    <property type="evidence" value="ECO:0007669"/>
    <property type="project" value="InterPro"/>
</dbReference>
<feature type="region of interest" description="Disordered" evidence="1">
    <location>
        <begin position="610"/>
        <end position="629"/>
    </location>
</feature>
<dbReference type="Pfam" id="PF22124">
    <property type="entry name" value="Glyco_hydro_95_cat"/>
    <property type="match status" value="1"/>
</dbReference>
<dbReference type="PANTHER" id="PTHR31084:SF0">
    <property type="entry name" value="ALPHA-L-FUCOSIDASE 2"/>
    <property type="match status" value="1"/>
</dbReference>
<dbReference type="Pfam" id="PF14498">
    <property type="entry name" value="Glyco_hyd_65N_2"/>
    <property type="match status" value="1"/>
</dbReference>
<dbReference type="GO" id="GO:0005975">
    <property type="term" value="P:carbohydrate metabolic process"/>
    <property type="evidence" value="ECO:0007669"/>
    <property type="project" value="InterPro"/>
</dbReference>
<feature type="domain" description="Alpha fucosidase A-like C-terminal" evidence="3">
    <location>
        <begin position="715"/>
        <end position="770"/>
    </location>
</feature>
<dbReference type="Proteomes" id="UP000525652">
    <property type="component" value="Unassembled WGS sequence"/>
</dbReference>
<dbReference type="InterPro" id="IPR049053">
    <property type="entry name" value="AFCA-like_C"/>
</dbReference>
<dbReference type="InterPro" id="IPR008928">
    <property type="entry name" value="6-hairpin_glycosidase_sf"/>
</dbReference>
<gene>
    <name evidence="5" type="ORF">H5P30_18530</name>
</gene>
<dbReference type="RefSeq" id="WP_185694398.1">
    <property type="nucleotide sequence ID" value="NZ_JACHVA010000132.1"/>
</dbReference>
<organism evidence="5 6">
    <name type="scientific">Puniceicoccus vermicola</name>
    <dbReference type="NCBI Taxonomy" id="388746"/>
    <lineage>
        <taxon>Bacteria</taxon>
        <taxon>Pseudomonadati</taxon>
        <taxon>Verrucomicrobiota</taxon>
        <taxon>Opitutia</taxon>
        <taxon>Puniceicoccales</taxon>
        <taxon>Puniceicoccaceae</taxon>
        <taxon>Puniceicoccus</taxon>
    </lineage>
</organism>
<dbReference type="PIRSF" id="PIRSF007663">
    <property type="entry name" value="UCP007663"/>
    <property type="match status" value="1"/>
</dbReference>
<dbReference type="Gene3D" id="1.50.10.10">
    <property type="match status" value="1"/>
</dbReference>
<evidence type="ECO:0000313" key="5">
    <source>
        <dbReference type="EMBL" id="MBC2603780.1"/>
    </source>
</evidence>
<dbReference type="InterPro" id="IPR012341">
    <property type="entry name" value="6hp_glycosidase-like_sf"/>
</dbReference>
<comment type="caution">
    <text evidence="5">The sequence shown here is derived from an EMBL/GenBank/DDBJ whole genome shotgun (WGS) entry which is preliminary data.</text>
</comment>
<evidence type="ECO:0000256" key="1">
    <source>
        <dbReference type="SAM" id="MobiDB-lite"/>
    </source>
</evidence>
<dbReference type="InterPro" id="IPR027414">
    <property type="entry name" value="GH95_N_dom"/>
</dbReference>
<dbReference type="EMBL" id="JACHVA010000132">
    <property type="protein sequence ID" value="MBC2603780.1"/>
    <property type="molecule type" value="Genomic_DNA"/>
</dbReference>
<sequence>MNTNTQIQFNNPAGTDWNRALPIGNGKLGAMVFGNLVAERIQLNEDSLWNGGPRDRNNPNALEHLPVIQKLLLGGRLGEAHSLINDAFAGIPDSMRCYEPLADLLFDFQHPDIIVDKSASISVAEKGTDPDFDEEVLSSYHRNLDLEKAVSQIDYTLAGHRFHRSHIATAPDRVIASRLEAETAGSLSFRLRIVRGPLSSYSSRYADGVKQVDENGLLTWGAAGGRDGVHFAVCLRASVEGGSLDLVGDTIIVKNADAATLTVSAATSFRESDPEAYTLQTSASALKKGWKSLLKDHLSDYQPLFDRVKLSLGESDEGSSTLPTDERILRFHNGEPDPGLAALYYQFGRYLMISGSRPGSMPLNLQGIWNQDFQPVWGSKYTININTEMNYWPAEPGNLSECVEPLFELVERLIEPGRHTAKTMYNCRGFVTHHNTDLWADTTPTDRNLACSYWPMGGAWLTLNLWEHYDFSRDREILERVYPILKEASLFFLDYLIEDSKGRLVVCPAVSPENTYRLPNGEVGTISVGCSMDSQILDKLFRATCEASQILGKDSEFSQEVEETRNRLPKPTISPQGRLQEWPEDYEELEPTHRHASHLFALHPGDQIAPGSTPELAEAAQKSLERRGDSGTGWSIAWKINFWARLLDGNHALLLFRNLLQLVDSSAGTNYQHGGSYPNLFCAHPPFQIDGNFGGCAAIGEMLLQSHEIKDGCPLIRLLPALPDEWAEGQIVGIRARGGFQLSLSWKAGKVTKAKIYASHESQCTVIFNGAEKKLSLQTGEEVDLL</sequence>
<evidence type="ECO:0000259" key="3">
    <source>
        <dbReference type="Pfam" id="PF21307"/>
    </source>
</evidence>
<evidence type="ECO:0000259" key="2">
    <source>
        <dbReference type="Pfam" id="PF14498"/>
    </source>
</evidence>
<dbReference type="PANTHER" id="PTHR31084">
    <property type="entry name" value="ALPHA-L-FUCOSIDASE 2"/>
    <property type="match status" value="1"/>
</dbReference>